<dbReference type="RefSeq" id="WP_026625842.1">
    <property type="nucleotide sequence ID" value="NZ_JAWZLG010000012.1"/>
</dbReference>
<gene>
    <name evidence="2" type="ORF">E2605_10085</name>
</gene>
<keyword evidence="3" id="KW-1185">Reference proteome</keyword>
<comment type="caution">
    <text evidence="2">The sequence shown here is derived from an EMBL/GenBank/DDBJ whole genome shotgun (WGS) entry which is preliminary data.</text>
</comment>
<dbReference type="InterPro" id="IPR032320">
    <property type="entry name" value="GH18_BT1044-like"/>
</dbReference>
<reference evidence="2 3" key="1">
    <citation type="submission" date="2019-03" db="EMBL/GenBank/DDBJ databases">
        <title>San Antonio Military Medical Center submission to MRSN (WRAIR), pending publication.</title>
        <authorList>
            <person name="Blyth D.M."/>
            <person name="Mccarthy S.L."/>
            <person name="Schall S.E."/>
            <person name="Stam J.A."/>
            <person name="Ong A.C."/>
            <person name="Mcgann P.T."/>
        </authorList>
    </citation>
    <scope>NUCLEOTIDE SEQUENCE [LARGE SCALE GENOMIC DNA]</scope>
    <source>
        <strain evidence="2 3">MRSN571793</strain>
    </source>
</reference>
<dbReference type="PROSITE" id="PS51257">
    <property type="entry name" value="PROKAR_LIPOPROTEIN"/>
    <property type="match status" value="1"/>
</dbReference>
<feature type="chain" id="PRO_5021466210" description="Glycoside hydrolase family 18 protein" evidence="1">
    <location>
        <begin position="24"/>
        <end position="346"/>
    </location>
</feature>
<dbReference type="Pfam" id="PF16141">
    <property type="entry name" value="GH18_BT1044-like"/>
    <property type="match status" value="1"/>
</dbReference>
<evidence type="ECO:0008006" key="4">
    <source>
        <dbReference type="Google" id="ProtNLM"/>
    </source>
</evidence>
<accession>A0A4Y8L4T1</accession>
<dbReference type="Proteomes" id="UP000297861">
    <property type="component" value="Unassembled WGS sequence"/>
</dbReference>
<feature type="signal peptide" evidence="1">
    <location>
        <begin position="1"/>
        <end position="23"/>
    </location>
</feature>
<dbReference type="STRING" id="1121485.GCA_000426485_01877"/>
<proteinExistence type="predicted"/>
<dbReference type="OrthoDB" id="997126at2"/>
<sequence>MKSRLNKNTIIALLCLMSGLGFTACSDWTENESLDVNVPNIENIDPDVYAKYLESLRNYKLTDHKLVYAWYDNSTKDAVNRSHHLTALPDSIDVIALMYPDNLTDRELQEMQSVRENKGMKFIFSIGYEAIKLEYDNALEEGAEVNEDEFVTFLTGKVNDYLALADKYSYDGISIKYNGKSTLHMTEKELATYTKFQNAYMSPIKSWYDAHNSKSIIFEGKPQNLLDKAILKSCKSIIINAIDEVSTQAMDFSLEMAAVDEVPSDRFIVQISTASLDPSDNKTGYFNYEKGIRAIPQTAIWLAQPSARYKKSGIAIYNVQNDFFNPTLTYPYTRGAINTLNPSPNN</sequence>
<name>A0A4Y8L4T1_9BACT</name>
<protein>
    <recommendedName>
        <fullName evidence="4">Glycoside hydrolase family 18 protein</fullName>
    </recommendedName>
</protein>
<keyword evidence="1" id="KW-0732">Signal</keyword>
<evidence type="ECO:0000313" key="3">
    <source>
        <dbReference type="Proteomes" id="UP000297861"/>
    </source>
</evidence>
<evidence type="ECO:0000256" key="1">
    <source>
        <dbReference type="SAM" id="SignalP"/>
    </source>
</evidence>
<dbReference type="EMBL" id="SOML01000005">
    <property type="protein sequence ID" value="TFD96502.1"/>
    <property type="molecule type" value="Genomic_DNA"/>
</dbReference>
<evidence type="ECO:0000313" key="2">
    <source>
        <dbReference type="EMBL" id="TFD96502.1"/>
    </source>
</evidence>
<organism evidence="2 3">
    <name type="scientific">Dysgonomonas capnocytophagoides</name>
    <dbReference type="NCBI Taxonomy" id="45254"/>
    <lineage>
        <taxon>Bacteria</taxon>
        <taxon>Pseudomonadati</taxon>
        <taxon>Bacteroidota</taxon>
        <taxon>Bacteroidia</taxon>
        <taxon>Bacteroidales</taxon>
        <taxon>Dysgonomonadaceae</taxon>
        <taxon>Dysgonomonas</taxon>
    </lineage>
</organism>
<dbReference type="AlphaFoldDB" id="A0A4Y8L4T1"/>